<reference evidence="11" key="1">
    <citation type="submission" date="2020-11" db="EMBL/GenBank/DDBJ databases">
        <title>Agrobacterium vitis strain K377 genome.</title>
        <authorList>
            <person name="Xi H."/>
        </authorList>
    </citation>
    <scope>NUCLEOTIDE SEQUENCE</scope>
    <source>
        <strain evidence="11">K377</strain>
    </source>
</reference>
<evidence type="ECO:0000313" key="11">
    <source>
        <dbReference type="EMBL" id="MBF2717210.1"/>
    </source>
</evidence>
<dbReference type="NCBIfam" id="NF001843">
    <property type="entry name" value="PRK00567.1-4"/>
    <property type="match status" value="1"/>
</dbReference>
<keyword evidence="10" id="KW-0997">Cell inner membrane</keyword>
<dbReference type="PROSITE" id="PS01327">
    <property type="entry name" value="MSCL"/>
    <property type="match status" value="1"/>
</dbReference>
<dbReference type="Proteomes" id="UP000655037">
    <property type="component" value="Unassembled WGS sequence"/>
</dbReference>
<comment type="caution">
    <text evidence="11">The sequence shown here is derived from an EMBL/GenBank/DDBJ whole genome shotgun (WGS) entry which is preliminary data.</text>
</comment>
<dbReference type="InterPro" id="IPR019823">
    <property type="entry name" value="Mechanosensitive_channel_CS"/>
</dbReference>
<evidence type="ECO:0000256" key="4">
    <source>
        <dbReference type="ARBA" id="ARBA00022475"/>
    </source>
</evidence>
<dbReference type="PANTHER" id="PTHR30266">
    <property type="entry name" value="MECHANOSENSITIVE CHANNEL MSCL"/>
    <property type="match status" value="1"/>
</dbReference>
<comment type="subunit">
    <text evidence="10">Homopentamer.</text>
</comment>
<feature type="transmembrane region" description="Helical" evidence="10">
    <location>
        <begin position="77"/>
        <end position="101"/>
    </location>
</feature>
<evidence type="ECO:0000256" key="5">
    <source>
        <dbReference type="ARBA" id="ARBA00022692"/>
    </source>
</evidence>
<organism evidence="11 12">
    <name type="scientific">Agrobacterium vitis</name>
    <name type="common">Rhizobium vitis</name>
    <dbReference type="NCBI Taxonomy" id="373"/>
    <lineage>
        <taxon>Bacteria</taxon>
        <taxon>Pseudomonadati</taxon>
        <taxon>Pseudomonadota</taxon>
        <taxon>Alphaproteobacteria</taxon>
        <taxon>Hyphomicrobiales</taxon>
        <taxon>Rhizobiaceae</taxon>
        <taxon>Rhizobium/Agrobacterium group</taxon>
        <taxon>Agrobacterium</taxon>
    </lineage>
</organism>
<keyword evidence="9 10" id="KW-0407">Ion channel</keyword>
<comment type="similarity">
    <text evidence="2 10">Belongs to the MscL family.</text>
</comment>
<dbReference type="AlphaFoldDB" id="A0AAE2RHY2"/>
<comment type="subcellular location">
    <subcellularLocation>
        <location evidence="10">Cell inner membrane</location>
        <topology evidence="10">Multi-pass membrane protein</topology>
    </subcellularLocation>
    <subcellularLocation>
        <location evidence="1">Cell membrane</location>
        <topology evidence="1">Multi-pass membrane protein</topology>
    </subcellularLocation>
</comment>
<evidence type="ECO:0000256" key="8">
    <source>
        <dbReference type="ARBA" id="ARBA00023136"/>
    </source>
</evidence>
<keyword evidence="7 10" id="KW-0406">Ion transport</keyword>
<dbReference type="EMBL" id="JACXXJ020000005">
    <property type="protein sequence ID" value="MBF2717210.1"/>
    <property type="molecule type" value="Genomic_DNA"/>
</dbReference>
<keyword evidence="3 10" id="KW-0813">Transport</keyword>
<dbReference type="HAMAP" id="MF_00115">
    <property type="entry name" value="MscL"/>
    <property type="match status" value="1"/>
</dbReference>
<keyword evidence="4 10" id="KW-1003">Cell membrane</keyword>
<dbReference type="PANTHER" id="PTHR30266:SF2">
    <property type="entry name" value="LARGE-CONDUCTANCE MECHANOSENSITIVE CHANNEL"/>
    <property type="match status" value="1"/>
</dbReference>
<dbReference type="InterPro" id="IPR001185">
    <property type="entry name" value="MS_channel"/>
</dbReference>
<dbReference type="NCBIfam" id="TIGR00220">
    <property type="entry name" value="mscL"/>
    <property type="match status" value="1"/>
</dbReference>
<evidence type="ECO:0000256" key="10">
    <source>
        <dbReference type="HAMAP-Rule" id="MF_00115"/>
    </source>
</evidence>
<dbReference type="GO" id="GO:0005886">
    <property type="term" value="C:plasma membrane"/>
    <property type="evidence" value="ECO:0007669"/>
    <property type="project" value="UniProtKB-SubCell"/>
</dbReference>
<name>A0AAE2RHY2_AGRVI</name>
<keyword evidence="6 10" id="KW-1133">Transmembrane helix</keyword>
<evidence type="ECO:0000313" key="12">
    <source>
        <dbReference type="Proteomes" id="UP000655037"/>
    </source>
</evidence>
<dbReference type="PRINTS" id="PR01264">
    <property type="entry name" value="MECHCHANNEL"/>
</dbReference>
<protein>
    <recommendedName>
        <fullName evidence="10">Large-conductance mechanosensitive channel</fullName>
    </recommendedName>
</protein>
<feature type="transmembrane region" description="Helical" evidence="10">
    <location>
        <begin position="38"/>
        <end position="57"/>
    </location>
</feature>
<evidence type="ECO:0000256" key="6">
    <source>
        <dbReference type="ARBA" id="ARBA00022989"/>
    </source>
</evidence>
<dbReference type="Pfam" id="PF01741">
    <property type="entry name" value="MscL"/>
    <property type="match status" value="1"/>
</dbReference>
<dbReference type="Gene3D" id="1.10.1200.120">
    <property type="entry name" value="Large-conductance mechanosensitive channel, MscL, domain 1"/>
    <property type="match status" value="1"/>
</dbReference>
<comment type="function">
    <text evidence="10">Channel that opens in response to stretch forces in the membrane lipid bilayer. May participate in the regulation of osmotic pressure changes within the cell.</text>
</comment>
<evidence type="ECO:0000256" key="2">
    <source>
        <dbReference type="ARBA" id="ARBA00007254"/>
    </source>
</evidence>
<dbReference type="GO" id="GO:0008381">
    <property type="term" value="F:mechanosensitive monoatomic ion channel activity"/>
    <property type="evidence" value="ECO:0007669"/>
    <property type="project" value="UniProtKB-UniRule"/>
</dbReference>
<sequence>MFKEFKSFIARGNVMDLAVGVIIGGAFGLIVTSLVNDIVMPVVGVVFGGFDFSNYFLPLSDKVTAQTLAEARKQGAVFAYGNFLTVAINFVILAWIIFLMVKGVNVLRKQLEHDEKQGKPTPPPPADVVLLTEIRDLLKAQQSNEPEASSGRIEPGKP</sequence>
<feature type="transmembrane region" description="Helical" evidence="10">
    <location>
        <begin position="12"/>
        <end position="32"/>
    </location>
</feature>
<dbReference type="InterPro" id="IPR037673">
    <property type="entry name" value="MSC/AndL"/>
</dbReference>
<evidence type="ECO:0000256" key="7">
    <source>
        <dbReference type="ARBA" id="ARBA00023065"/>
    </source>
</evidence>
<evidence type="ECO:0000256" key="3">
    <source>
        <dbReference type="ARBA" id="ARBA00022448"/>
    </source>
</evidence>
<gene>
    <name evidence="10 11" type="primary">mscL</name>
    <name evidence="11" type="ORF">IEI95_023645</name>
</gene>
<dbReference type="SUPFAM" id="SSF81330">
    <property type="entry name" value="Gated mechanosensitive channel"/>
    <property type="match status" value="1"/>
</dbReference>
<keyword evidence="5 10" id="KW-0812">Transmembrane</keyword>
<accession>A0AAE2RHY2</accession>
<dbReference type="InterPro" id="IPR036019">
    <property type="entry name" value="MscL_channel"/>
</dbReference>
<keyword evidence="8 10" id="KW-0472">Membrane</keyword>
<dbReference type="NCBIfam" id="NF010557">
    <property type="entry name" value="PRK13952.1"/>
    <property type="match status" value="1"/>
</dbReference>
<evidence type="ECO:0000256" key="1">
    <source>
        <dbReference type="ARBA" id="ARBA00004651"/>
    </source>
</evidence>
<dbReference type="RefSeq" id="WP_194417355.1">
    <property type="nucleotide sequence ID" value="NZ_JACXXJ020000005.1"/>
</dbReference>
<evidence type="ECO:0000256" key="9">
    <source>
        <dbReference type="ARBA" id="ARBA00023303"/>
    </source>
</evidence>
<proteinExistence type="inferred from homology"/>